<sequence length="446" mass="48684">MIKYTRLFATLVLVISALGASAQNGSTTSSPYSKYGIGDIDPNWTPQTAGMGGIATATNAISGYSTINTLNPASYGAIGLTTIDVGVFGSSLKLSRDGQGSQTSSNFRLNHLLFAFPVTKRSAISFGLQPYSQRGYEYTQTQANFGTGDPADTNAVNFKYSGEGGLTKAHFGYGFGIGKHIMLGANVSYIFGNMKDYGVTSIPDLYGAFNTRVEQNSSVQGFNYDYGAQFMFNLSERNVLTFGYSGSAPTKLNIENSTYVSHFTTGTDGSENIPLDSVVNEVSPKSKLKLPSINRFGLSFKAGEKLLLGADYTMGKWSELSATGDAYQTINQGMKDSKTYNFGAQFTPNINKLNNYWALVDYRVGFMYNQTNLRVNNTDINQYAATFGLGLPLRPSQTSSSYYKINISAEVGKRGALTNSLVKENYINIRLGFTLNDKWFTRYKFD</sequence>
<dbReference type="SUPFAM" id="SSF56935">
    <property type="entry name" value="Porins"/>
    <property type="match status" value="1"/>
</dbReference>
<gene>
    <name evidence="2" type="ORF">GCM10023313_02080</name>
</gene>
<keyword evidence="3" id="KW-1185">Reference proteome</keyword>
<evidence type="ECO:0000256" key="1">
    <source>
        <dbReference type="SAM" id="SignalP"/>
    </source>
</evidence>
<comment type="caution">
    <text evidence="2">The sequence shown here is derived from an EMBL/GenBank/DDBJ whole genome shotgun (WGS) entry which is preliminary data.</text>
</comment>
<accession>A0ABP9FIS5</accession>
<reference evidence="3" key="1">
    <citation type="journal article" date="2019" name="Int. J. Syst. Evol. Microbiol.">
        <title>The Global Catalogue of Microorganisms (GCM) 10K type strain sequencing project: providing services to taxonomists for standard genome sequencing and annotation.</title>
        <authorList>
            <consortium name="The Broad Institute Genomics Platform"/>
            <consortium name="The Broad Institute Genome Sequencing Center for Infectious Disease"/>
            <person name="Wu L."/>
            <person name="Ma J."/>
        </authorList>
    </citation>
    <scope>NUCLEOTIDE SEQUENCE [LARGE SCALE GENOMIC DNA]</scope>
    <source>
        <strain evidence="3">JCM 18283</strain>
    </source>
</reference>
<evidence type="ECO:0000313" key="2">
    <source>
        <dbReference type="EMBL" id="GAA4903173.1"/>
    </source>
</evidence>
<dbReference type="Gene3D" id="2.40.160.60">
    <property type="entry name" value="Outer membrane protein transport protein (OMPP1/FadL/TodX)"/>
    <property type="match status" value="1"/>
</dbReference>
<proteinExistence type="predicted"/>
<feature type="signal peptide" evidence="1">
    <location>
        <begin position="1"/>
        <end position="22"/>
    </location>
</feature>
<dbReference type="Proteomes" id="UP001501436">
    <property type="component" value="Unassembled WGS sequence"/>
</dbReference>
<evidence type="ECO:0000313" key="3">
    <source>
        <dbReference type="Proteomes" id="UP001501436"/>
    </source>
</evidence>
<organism evidence="2 3">
    <name type="scientific">Mucilaginibacter defluvii</name>
    <dbReference type="NCBI Taxonomy" id="1196019"/>
    <lineage>
        <taxon>Bacteria</taxon>
        <taxon>Pseudomonadati</taxon>
        <taxon>Bacteroidota</taxon>
        <taxon>Sphingobacteriia</taxon>
        <taxon>Sphingobacteriales</taxon>
        <taxon>Sphingobacteriaceae</taxon>
        <taxon>Mucilaginibacter</taxon>
    </lineage>
</organism>
<protein>
    <submittedName>
        <fullName evidence="2">Membrane protein</fullName>
    </submittedName>
</protein>
<dbReference type="RefSeq" id="WP_345328980.1">
    <property type="nucleotide sequence ID" value="NZ_BAABJI010000001.1"/>
</dbReference>
<name>A0ABP9FIS5_9SPHI</name>
<dbReference type="EMBL" id="BAABJI010000001">
    <property type="protein sequence ID" value="GAA4903173.1"/>
    <property type="molecule type" value="Genomic_DNA"/>
</dbReference>
<feature type="chain" id="PRO_5046930126" evidence="1">
    <location>
        <begin position="23"/>
        <end position="446"/>
    </location>
</feature>
<keyword evidence="1" id="KW-0732">Signal</keyword>